<organism evidence="4 5">
    <name type="scientific">Alteribacter lacisalsi</name>
    <dbReference type="NCBI Taxonomy" id="2045244"/>
    <lineage>
        <taxon>Bacteria</taxon>
        <taxon>Bacillati</taxon>
        <taxon>Bacillota</taxon>
        <taxon>Bacilli</taxon>
        <taxon>Bacillales</taxon>
        <taxon>Bacillaceae</taxon>
        <taxon>Alteribacter</taxon>
    </lineage>
</organism>
<dbReference type="EMBL" id="PDOF01000003">
    <property type="protein sequence ID" value="PYZ95710.1"/>
    <property type="molecule type" value="Genomic_DNA"/>
</dbReference>
<dbReference type="GO" id="GO:0005886">
    <property type="term" value="C:plasma membrane"/>
    <property type="evidence" value="ECO:0007669"/>
    <property type="project" value="UniProtKB-SubCell"/>
</dbReference>
<keyword evidence="5" id="KW-1185">Reference proteome</keyword>
<feature type="transmembrane region" description="Helical" evidence="3">
    <location>
        <begin position="122"/>
        <end position="143"/>
    </location>
</feature>
<feature type="transmembrane region" description="Helical" evidence="3">
    <location>
        <begin position="44"/>
        <end position="61"/>
    </location>
</feature>
<evidence type="ECO:0000256" key="1">
    <source>
        <dbReference type="ARBA" id="ARBA00010692"/>
    </source>
</evidence>
<dbReference type="InterPro" id="IPR003784">
    <property type="entry name" value="BioY"/>
</dbReference>
<keyword evidence="3" id="KW-1133">Transmembrane helix</keyword>
<proteinExistence type="inferred from homology"/>
<dbReference type="AlphaFoldDB" id="A0A2W0H6H2"/>
<accession>A0A2W0H6H2</accession>
<keyword evidence="2 3" id="KW-0472">Membrane</keyword>
<keyword evidence="2" id="KW-0813">Transport</keyword>
<feature type="transmembrane region" description="Helical" evidence="3">
    <location>
        <begin position="68"/>
        <end position="87"/>
    </location>
</feature>
<dbReference type="Proteomes" id="UP000248066">
    <property type="component" value="Unassembled WGS sequence"/>
</dbReference>
<sequence>MTTQKSRTRLTARDITKAAMFIALMAAGANATAFITIGTVPMTFQAFVAILAGILLGSRLGAFSMTGYAVLGLIGAPVFAQFTGTAVVVSPTFGFVLSYILMAFVSGLIIEKSSRKPGAYMTASFTAIAICYVFGYTYFYFFFSLSAGSTLSAASYFAILATWLPFIIKDLIMSAVAAAIAPRIDRAVNPRSRGRRPSTAA</sequence>
<dbReference type="Gene3D" id="1.10.1760.20">
    <property type="match status" value="1"/>
</dbReference>
<feature type="transmembrane region" description="Helical" evidence="3">
    <location>
        <begin position="93"/>
        <end position="110"/>
    </location>
</feature>
<feature type="transmembrane region" description="Helical" evidence="3">
    <location>
        <begin position="21"/>
        <end position="38"/>
    </location>
</feature>
<dbReference type="PANTHER" id="PTHR34295">
    <property type="entry name" value="BIOTIN TRANSPORTER BIOY"/>
    <property type="match status" value="1"/>
</dbReference>
<evidence type="ECO:0000313" key="5">
    <source>
        <dbReference type="Proteomes" id="UP000248066"/>
    </source>
</evidence>
<name>A0A2W0H6H2_9BACI</name>
<evidence type="ECO:0000256" key="2">
    <source>
        <dbReference type="PIRNR" id="PIRNR016661"/>
    </source>
</evidence>
<reference evidence="4 5" key="1">
    <citation type="submission" date="2017-10" db="EMBL/GenBank/DDBJ databases">
        <title>Bacillus sp. nov., a halophilic bacterium isolated from a Yangshapao Lake.</title>
        <authorList>
            <person name="Wang H."/>
        </authorList>
    </citation>
    <scope>NUCLEOTIDE SEQUENCE [LARGE SCALE GENOMIC DNA]</scope>
    <source>
        <strain evidence="4 5">YSP-3</strain>
    </source>
</reference>
<dbReference type="PANTHER" id="PTHR34295:SF1">
    <property type="entry name" value="BIOTIN TRANSPORTER BIOY"/>
    <property type="match status" value="1"/>
</dbReference>
<evidence type="ECO:0000313" key="4">
    <source>
        <dbReference type="EMBL" id="PYZ95710.1"/>
    </source>
</evidence>
<evidence type="ECO:0000256" key="3">
    <source>
        <dbReference type="SAM" id="Phobius"/>
    </source>
</evidence>
<keyword evidence="2" id="KW-1003">Cell membrane</keyword>
<dbReference type="GO" id="GO:0015225">
    <property type="term" value="F:biotin transmembrane transporter activity"/>
    <property type="evidence" value="ECO:0007669"/>
    <property type="project" value="UniProtKB-UniRule"/>
</dbReference>
<comment type="similarity">
    <text evidence="1 2">Belongs to the BioY family.</text>
</comment>
<comment type="caution">
    <text evidence="4">The sequence shown here is derived from an EMBL/GenBank/DDBJ whole genome shotgun (WGS) entry which is preliminary data.</text>
</comment>
<keyword evidence="3" id="KW-0812">Transmembrane</keyword>
<gene>
    <name evidence="4" type="ORF">CR205_15040</name>
</gene>
<dbReference type="RefSeq" id="WP_110520986.1">
    <property type="nucleotide sequence ID" value="NZ_PDOF01000003.1"/>
</dbReference>
<dbReference type="OrthoDB" id="9803495at2"/>
<protein>
    <recommendedName>
        <fullName evidence="2">Biotin transporter</fullName>
    </recommendedName>
</protein>
<feature type="transmembrane region" description="Helical" evidence="3">
    <location>
        <begin position="155"/>
        <end position="181"/>
    </location>
</feature>
<comment type="subcellular location">
    <subcellularLocation>
        <location evidence="2">Cell membrane</location>
        <topology evidence="2">Multi-pass membrane protein</topology>
    </subcellularLocation>
</comment>
<dbReference type="PIRSF" id="PIRSF016661">
    <property type="entry name" value="BioY"/>
    <property type="match status" value="1"/>
</dbReference>
<dbReference type="Pfam" id="PF02632">
    <property type="entry name" value="BioY"/>
    <property type="match status" value="1"/>
</dbReference>